<feature type="transmembrane region" description="Helical" evidence="6">
    <location>
        <begin position="43"/>
        <end position="65"/>
    </location>
</feature>
<feature type="transmembrane region" description="Helical" evidence="6">
    <location>
        <begin position="294"/>
        <end position="313"/>
    </location>
</feature>
<feature type="transmembrane region" description="Helical" evidence="6">
    <location>
        <begin position="12"/>
        <end position="31"/>
    </location>
</feature>
<evidence type="ECO:0000256" key="5">
    <source>
        <dbReference type="ARBA" id="ARBA00023136"/>
    </source>
</evidence>
<keyword evidence="8" id="KW-1185">Reference proteome</keyword>
<feature type="transmembrane region" description="Helical" evidence="6">
    <location>
        <begin position="85"/>
        <end position="107"/>
    </location>
</feature>
<comment type="subcellular location">
    <subcellularLocation>
        <location evidence="1">Membrane</location>
        <topology evidence="1">Multi-pass membrane protein</topology>
    </subcellularLocation>
</comment>
<evidence type="ECO:0000256" key="2">
    <source>
        <dbReference type="ARBA" id="ARBA00007511"/>
    </source>
</evidence>
<keyword evidence="5 6" id="KW-0472">Membrane</keyword>
<reference evidence="7" key="1">
    <citation type="submission" date="2017-12" db="EMBL/GenBank/DDBJ databases">
        <title>Pseudomonas sp. MS586 complete sequence.</title>
        <authorList>
            <person name="Lu S."/>
            <person name="Deng P."/>
        </authorList>
    </citation>
    <scope>NUCLEOTIDE SEQUENCE</scope>
    <source>
        <strain evidence="7">MS586</strain>
    </source>
</reference>
<feature type="transmembrane region" description="Helical" evidence="6">
    <location>
        <begin position="269"/>
        <end position="288"/>
    </location>
</feature>
<comment type="similarity">
    <text evidence="2">Belongs to the TerC family.</text>
</comment>
<gene>
    <name evidence="7" type="ORF">AWU82_09640</name>
</gene>
<evidence type="ECO:0000256" key="3">
    <source>
        <dbReference type="ARBA" id="ARBA00022692"/>
    </source>
</evidence>
<feature type="transmembrane region" description="Helical" evidence="6">
    <location>
        <begin position="116"/>
        <end position="138"/>
    </location>
</feature>
<dbReference type="InterPro" id="IPR022369">
    <property type="entry name" value="Integral_membrane_TerC_rswitch"/>
</dbReference>
<proteinExistence type="inferred from homology"/>
<evidence type="ECO:0000313" key="8">
    <source>
        <dbReference type="Proteomes" id="UP000075187"/>
    </source>
</evidence>
<evidence type="ECO:0000313" key="7">
    <source>
        <dbReference type="EMBL" id="AMQ83561.1"/>
    </source>
</evidence>
<sequence>MHPTNIGEPWMWVAFIVFVLAMLAVDLFVLGGRKAHRVSVREASSWVFAWCMLAMAFAGLLWWYLNGEFGPEIAKVKTLEFLTGYLIEQSLSIDNMFVFVMIFSYFAVPPELQRRVLLYGVLGAIVMRAAMIFAGVWLVSQFTWLLYVFGVFLIITGIKMLVFAEQQPDLDNNPLLRWVRRHMRITNGFHGERFFVLQNGVRWATPMFLVLVLIEASDLMFAVDSIPAIFAVTTDPFIIFTSNIFAIMGLRALYFLLADMADRFHLLKYGLALVLVFIGGKMTVMPWFHMPVEWSLAIVSGLILASVVLSLILTKDKSAEQSQAK</sequence>
<keyword evidence="3 6" id="KW-0812">Transmembrane</keyword>
<dbReference type="Pfam" id="PF03741">
    <property type="entry name" value="TerC"/>
    <property type="match status" value="1"/>
</dbReference>
<dbReference type="EMBL" id="CP014205">
    <property type="protein sequence ID" value="AMQ83561.1"/>
    <property type="molecule type" value="Genomic_DNA"/>
</dbReference>
<dbReference type="Proteomes" id="UP000075187">
    <property type="component" value="Chromosome"/>
</dbReference>
<feature type="transmembrane region" description="Helical" evidence="6">
    <location>
        <begin position="144"/>
        <end position="164"/>
    </location>
</feature>
<dbReference type="InterPro" id="IPR005496">
    <property type="entry name" value="Integral_membrane_TerC"/>
</dbReference>
<feature type="transmembrane region" description="Helical" evidence="6">
    <location>
        <begin position="237"/>
        <end position="257"/>
    </location>
</feature>
<evidence type="ECO:0000256" key="6">
    <source>
        <dbReference type="SAM" id="Phobius"/>
    </source>
</evidence>
<name>A0ABN4MMT4_9PSED</name>
<protein>
    <submittedName>
        <fullName evidence="7">TerC family protein</fullName>
    </submittedName>
</protein>
<dbReference type="PANTHER" id="PTHR30238:SF0">
    <property type="entry name" value="THYLAKOID MEMBRANE PROTEIN TERC, CHLOROPLASTIC"/>
    <property type="match status" value="1"/>
</dbReference>
<organism evidence="7 8">
    <name type="scientific">Pseudomonas glycinae</name>
    <dbReference type="NCBI Taxonomy" id="1785145"/>
    <lineage>
        <taxon>Bacteria</taxon>
        <taxon>Pseudomonadati</taxon>
        <taxon>Pseudomonadota</taxon>
        <taxon>Gammaproteobacteria</taxon>
        <taxon>Pseudomonadales</taxon>
        <taxon>Pseudomonadaceae</taxon>
        <taxon>Pseudomonas</taxon>
    </lineage>
</organism>
<dbReference type="PANTHER" id="PTHR30238">
    <property type="entry name" value="MEMBRANE BOUND PREDICTED REDOX MODULATOR"/>
    <property type="match status" value="1"/>
</dbReference>
<dbReference type="NCBIfam" id="TIGR03718">
    <property type="entry name" value="R_switched_Alx"/>
    <property type="match status" value="1"/>
</dbReference>
<evidence type="ECO:0000256" key="4">
    <source>
        <dbReference type="ARBA" id="ARBA00022989"/>
    </source>
</evidence>
<dbReference type="RefSeq" id="WP_064380466.1">
    <property type="nucleotide sequence ID" value="NZ_CP014205.2"/>
</dbReference>
<keyword evidence="4 6" id="KW-1133">Transmembrane helix</keyword>
<evidence type="ECO:0000256" key="1">
    <source>
        <dbReference type="ARBA" id="ARBA00004141"/>
    </source>
</evidence>
<accession>A0ABN4MMT4</accession>